<evidence type="ECO:0000256" key="1">
    <source>
        <dbReference type="SAM" id="MobiDB-lite"/>
    </source>
</evidence>
<feature type="transmembrane region" description="Helical" evidence="2">
    <location>
        <begin position="86"/>
        <end position="108"/>
    </location>
</feature>
<feature type="region of interest" description="Disordered" evidence="1">
    <location>
        <begin position="1"/>
        <end position="81"/>
    </location>
</feature>
<dbReference type="EMBL" id="JAENJH010000003">
    <property type="protein sequence ID" value="MBK1785968.1"/>
    <property type="molecule type" value="Genomic_DNA"/>
</dbReference>
<accession>A0A934V6S2</accession>
<evidence type="ECO:0000313" key="3">
    <source>
        <dbReference type="EMBL" id="MBK1785968.1"/>
    </source>
</evidence>
<evidence type="ECO:0000256" key="2">
    <source>
        <dbReference type="SAM" id="Phobius"/>
    </source>
</evidence>
<sequence>MTHGGPGHGYPQQQPGWQPGQYPARQPHPQQYQQPYPQQQYQQPQQFQQHYPQQFQGGQYPPRQYPGPQYPGQQPQQEPPLTLPGWGAIPALIGIVLAVLGVFVLAWVGEAGFIDLRSALASDTDLWLWIYFRRAGFIALGVAAVAPILWSLGVLRSREKIAKRGGLTKSSLLQGRTGPTRALIAAFPALALLYHGVSLVIFTDNGQYLSELGPGPWLLLAGTALSLAGALIGPRVPNRPGLPPH</sequence>
<keyword evidence="2" id="KW-1133">Transmembrane helix</keyword>
<dbReference type="RefSeq" id="WP_200318963.1">
    <property type="nucleotide sequence ID" value="NZ_JAENJH010000003.1"/>
</dbReference>
<gene>
    <name evidence="3" type="ORF">JHE00_16675</name>
</gene>
<feature type="transmembrane region" description="Helical" evidence="2">
    <location>
        <begin position="182"/>
        <end position="203"/>
    </location>
</feature>
<keyword evidence="2" id="KW-0812">Transmembrane</keyword>
<keyword evidence="4" id="KW-1185">Reference proteome</keyword>
<reference evidence="3" key="1">
    <citation type="submission" date="2020-12" db="EMBL/GenBank/DDBJ databases">
        <title>Prauserella sp. ASG 168, a novel actinomycete isolated from cave rock.</title>
        <authorList>
            <person name="Suriyachadkun C."/>
        </authorList>
    </citation>
    <scope>NUCLEOTIDE SEQUENCE</scope>
    <source>
        <strain evidence="3">ASG 168</strain>
    </source>
</reference>
<feature type="transmembrane region" description="Helical" evidence="2">
    <location>
        <begin position="128"/>
        <end position="155"/>
    </location>
</feature>
<name>A0A934V6S2_9PSEU</name>
<proteinExistence type="predicted"/>
<dbReference type="Proteomes" id="UP000635245">
    <property type="component" value="Unassembled WGS sequence"/>
</dbReference>
<protein>
    <submittedName>
        <fullName evidence="3">Uncharacterized protein</fullName>
    </submittedName>
</protein>
<feature type="compositionally biased region" description="Low complexity" evidence="1">
    <location>
        <begin position="9"/>
        <end position="62"/>
    </location>
</feature>
<feature type="transmembrane region" description="Helical" evidence="2">
    <location>
        <begin position="215"/>
        <end position="233"/>
    </location>
</feature>
<dbReference type="AlphaFoldDB" id="A0A934V6S2"/>
<evidence type="ECO:0000313" key="4">
    <source>
        <dbReference type="Proteomes" id="UP000635245"/>
    </source>
</evidence>
<comment type="caution">
    <text evidence="3">The sequence shown here is derived from an EMBL/GenBank/DDBJ whole genome shotgun (WGS) entry which is preliminary data.</text>
</comment>
<organism evidence="3 4">
    <name type="scientific">Prauserella cavernicola</name>
    <dbReference type="NCBI Taxonomy" id="2800127"/>
    <lineage>
        <taxon>Bacteria</taxon>
        <taxon>Bacillati</taxon>
        <taxon>Actinomycetota</taxon>
        <taxon>Actinomycetes</taxon>
        <taxon>Pseudonocardiales</taxon>
        <taxon>Pseudonocardiaceae</taxon>
        <taxon>Prauserella</taxon>
    </lineage>
</organism>
<dbReference type="SUPFAM" id="SSF81995">
    <property type="entry name" value="beta-sandwich domain of Sec23/24"/>
    <property type="match status" value="1"/>
</dbReference>
<keyword evidence="2" id="KW-0472">Membrane</keyword>